<evidence type="ECO:0000313" key="1">
    <source>
        <dbReference type="EMBL" id="SDL31101.1"/>
    </source>
</evidence>
<reference evidence="2" key="1">
    <citation type="submission" date="2016-10" db="EMBL/GenBank/DDBJ databases">
        <authorList>
            <person name="Varghese N."/>
            <person name="Submissions S."/>
        </authorList>
    </citation>
    <scope>NUCLEOTIDE SEQUENCE [LARGE SCALE GENOMIC DNA]</scope>
    <source>
        <strain evidence="2">DSM 16995</strain>
    </source>
</reference>
<dbReference type="Pfam" id="PF12640">
    <property type="entry name" value="UPF0489"/>
    <property type="match status" value="1"/>
</dbReference>
<dbReference type="InterPro" id="IPR024131">
    <property type="entry name" value="UPF0489"/>
</dbReference>
<protein>
    <submittedName>
        <fullName evidence="1">UPF0489 domain-containing protein</fullName>
    </submittedName>
</protein>
<dbReference type="AlphaFoldDB" id="A0A1G9J1A2"/>
<keyword evidence="2" id="KW-1185">Reference proteome</keyword>
<evidence type="ECO:0000313" key="2">
    <source>
        <dbReference type="Proteomes" id="UP000199053"/>
    </source>
</evidence>
<dbReference type="Proteomes" id="UP000199053">
    <property type="component" value="Unassembled WGS sequence"/>
</dbReference>
<dbReference type="EMBL" id="FNGA01000004">
    <property type="protein sequence ID" value="SDL31101.1"/>
    <property type="molecule type" value="Genomic_DNA"/>
</dbReference>
<sequence>MGEWIVDFQGRNHSTAIKLNFLWKDRNVFIMDNHRAALWCWLSSIKDHPDVGLFHVDRHYDALFSAKDYVHFPHDDFNSLSIDEYLSCGYDNDFFAVTPLFRWDNYLGLFIEKYRNQVREWAFATHGKGAAPKDIRFAAYEPWEFPAGLYELKGKWIFNLDLDYFFGRMSSGQMEKLFTDVYIRDFAKALRAGLDSGVIVALTVSLSPECAGGWEGTEEVLKLITEGLEIDFSLPASSDLEHSI</sequence>
<proteinExistence type="predicted"/>
<name>A0A1G9J1A2_9BACT</name>
<gene>
    <name evidence="1" type="ORF">SAMN05660337_2598</name>
</gene>
<dbReference type="RefSeq" id="WP_092161789.1">
    <property type="nucleotide sequence ID" value="NZ_FNGA01000004.1"/>
</dbReference>
<organism evidence="1 2">
    <name type="scientific">Maridesulfovibrio ferrireducens</name>
    <dbReference type="NCBI Taxonomy" id="246191"/>
    <lineage>
        <taxon>Bacteria</taxon>
        <taxon>Pseudomonadati</taxon>
        <taxon>Thermodesulfobacteriota</taxon>
        <taxon>Desulfovibrionia</taxon>
        <taxon>Desulfovibrionales</taxon>
        <taxon>Desulfovibrionaceae</taxon>
        <taxon>Maridesulfovibrio</taxon>
    </lineage>
</organism>
<dbReference type="OrthoDB" id="1240928at2"/>
<accession>A0A1G9J1A2</accession>